<evidence type="ECO:0000313" key="5">
    <source>
        <dbReference type="EMBL" id="ABK98734.1"/>
    </source>
</evidence>
<dbReference type="PANTHER" id="PTHR33204:SF29">
    <property type="entry name" value="TRANSCRIPTIONAL REGULATOR"/>
    <property type="match status" value="1"/>
</dbReference>
<sequence>MRDPDIRCGVEVTLAVMGGKWKGLVLWHLRLKTLRFAQLQRRLRTVTQKMLTQQLRELEANGLIHRQIYAEVPPRVEYSLTDEGRRVVPILELMCQWGQDYLQKTEGVTLSCTNEQ</sequence>
<dbReference type="HOGENOM" id="CLU_111585_5_1_7"/>
<dbReference type="InterPro" id="IPR036388">
    <property type="entry name" value="WH-like_DNA-bd_sf"/>
</dbReference>
<proteinExistence type="predicted"/>
<keyword evidence="1" id="KW-0805">Transcription regulation</keyword>
<dbReference type="PANTHER" id="PTHR33204">
    <property type="entry name" value="TRANSCRIPTIONAL REGULATOR, MARR FAMILY"/>
    <property type="match status" value="1"/>
</dbReference>
<dbReference type="EMBL" id="CP000482">
    <property type="protein sequence ID" value="ABK98734.1"/>
    <property type="molecule type" value="Genomic_DNA"/>
</dbReference>
<keyword evidence="6" id="KW-1185">Reference proteome</keyword>
<dbReference type="eggNOG" id="COG1733">
    <property type="taxonomic scope" value="Bacteria"/>
</dbReference>
<dbReference type="Gene3D" id="1.10.10.10">
    <property type="entry name" value="Winged helix-like DNA-binding domain superfamily/Winged helix DNA-binding domain"/>
    <property type="match status" value="1"/>
</dbReference>
<dbReference type="InterPro" id="IPR036390">
    <property type="entry name" value="WH_DNA-bd_sf"/>
</dbReference>
<dbReference type="SUPFAM" id="SSF46785">
    <property type="entry name" value="Winged helix' DNA-binding domain"/>
    <property type="match status" value="1"/>
</dbReference>
<protein>
    <submittedName>
        <fullName evidence="5">Transcriptional regulator, HxlR family</fullName>
    </submittedName>
</protein>
<reference evidence="5 6" key="1">
    <citation type="submission" date="2006-10" db="EMBL/GenBank/DDBJ databases">
        <title>Complete sequence of chromosome of Pelobacter propionicus DSM 2379.</title>
        <authorList>
            <consortium name="US DOE Joint Genome Institute"/>
            <person name="Copeland A."/>
            <person name="Lucas S."/>
            <person name="Lapidus A."/>
            <person name="Barry K."/>
            <person name="Detter J.C."/>
            <person name="Glavina del Rio T."/>
            <person name="Hammon N."/>
            <person name="Israni S."/>
            <person name="Dalin E."/>
            <person name="Tice H."/>
            <person name="Pitluck S."/>
            <person name="Saunders E."/>
            <person name="Brettin T."/>
            <person name="Bruce D."/>
            <person name="Han C."/>
            <person name="Tapia R."/>
            <person name="Schmutz J."/>
            <person name="Larimer F."/>
            <person name="Land M."/>
            <person name="Hauser L."/>
            <person name="Kyrpides N."/>
            <person name="Kim E."/>
            <person name="Lovley D."/>
            <person name="Richardson P."/>
        </authorList>
    </citation>
    <scope>NUCLEOTIDE SEQUENCE [LARGE SCALE GENOMIC DNA]</scope>
    <source>
        <strain evidence="6">DSM 2379 / NBRC 103807 / OttBd1</strain>
    </source>
</reference>
<dbReference type="GO" id="GO:0003677">
    <property type="term" value="F:DNA binding"/>
    <property type="evidence" value="ECO:0007669"/>
    <property type="project" value="UniProtKB-KW"/>
</dbReference>
<dbReference type="Proteomes" id="UP000006732">
    <property type="component" value="Chromosome"/>
</dbReference>
<feature type="domain" description="HTH hxlR-type" evidence="4">
    <location>
        <begin position="8"/>
        <end position="106"/>
    </location>
</feature>
<dbReference type="Pfam" id="PF01638">
    <property type="entry name" value="HxlR"/>
    <property type="match status" value="1"/>
</dbReference>
<name>A1AN14_PELPD</name>
<organism evidence="5 6">
    <name type="scientific">Pelobacter propionicus (strain DSM 2379 / NBRC 103807 / OttBd1)</name>
    <dbReference type="NCBI Taxonomy" id="338966"/>
    <lineage>
        <taxon>Bacteria</taxon>
        <taxon>Pseudomonadati</taxon>
        <taxon>Thermodesulfobacteriota</taxon>
        <taxon>Desulfuromonadia</taxon>
        <taxon>Desulfuromonadales</taxon>
        <taxon>Desulfuromonadaceae</taxon>
        <taxon>Pelobacter</taxon>
    </lineage>
</organism>
<evidence type="ECO:0000256" key="3">
    <source>
        <dbReference type="ARBA" id="ARBA00023163"/>
    </source>
</evidence>
<evidence type="ECO:0000313" key="6">
    <source>
        <dbReference type="Proteomes" id="UP000006732"/>
    </source>
</evidence>
<evidence type="ECO:0000259" key="4">
    <source>
        <dbReference type="PROSITE" id="PS51118"/>
    </source>
</evidence>
<dbReference type="STRING" id="338966.Ppro_1109"/>
<evidence type="ECO:0000256" key="2">
    <source>
        <dbReference type="ARBA" id="ARBA00023125"/>
    </source>
</evidence>
<gene>
    <name evidence="5" type="ordered locus">Ppro_1109</name>
</gene>
<dbReference type="KEGG" id="ppd:Ppro_1109"/>
<dbReference type="InterPro" id="IPR002577">
    <property type="entry name" value="HTH_HxlR"/>
</dbReference>
<keyword evidence="3" id="KW-0804">Transcription</keyword>
<dbReference type="PROSITE" id="PS51118">
    <property type="entry name" value="HTH_HXLR"/>
    <property type="match status" value="1"/>
</dbReference>
<dbReference type="AlphaFoldDB" id="A1AN14"/>
<evidence type="ECO:0000256" key="1">
    <source>
        <dbReference type="ARBA" id="ARBA00023015"/>
    </source>
</evidence>
<keyword evidence="2" id="KW-0238">DNA-binding</keyword>
<accession>A1AN14</accession>